<organism evidence="9 10">
    <name type="scientific">Cryptosporidium andersoni</name>
    <dbReference type="NCBI Taxonomy" id="117008"/>
    <lineage>
        <taxon>Eukaryota</taxon>
        <taxon>Sar</taxon>
        <taxon>Alveolata</taxon>
        <taxon>Apicomplexa</taxon>
        <taxon>Conoidasida</taxon>
        <taxon>Coccidia</taxon>
        <taxon>Eucoccidiorida</taxon>
        <taxon>Eimeriorina</taxon>
        <taxon>Cryptosporidiidae</taxon>
        <taxon>Cryptosporidium</taxon>
    </lineage>
</organism>
<dbReference type="GO" id="GO:0008379">
    <property type="term" value="F:thioredoxin peroxidase activity"/>
    <property type="evidence" value="ECO:0007669"/>
    <property type="project" value="TreeGrafter"/>
</dbReference>
<dbReference type="FunFam" id="3.40.30.10:FF:000002">
    <property type="entry name" value="Alkyl hydroperoxide reductase C"/>
    <property type="match status" value="1"/>
</dbReference>
<name>A0A1J4MNL1_9CRYT</name>
<proteinExistence type="inferred from homology"/>
<dbReference type="Pfam" id="PF00578">
    <property type="entry name" value="AhpC-TSA"/>
    <property type="match status" value="1"/>
</dbReference>
<dbReference type="RefSeq" id="XP_067067628.1">
    <property type="nucleotide sequence ID" value="XM_067213254.1"/>
</dbReference>
<accession>A0A1J4MNL1</accession>
<evidence type="ECO:0000259" key="8">
    <source>
        <dbReference type="PROSITE" id="PS51352"/>
    </source>
</evidence>
<feature type="domain" description="Thioredoxin" evidence="8">
    <location>
        <begin position="28"/>
        <end position="207"/>
    </location>
</feature>
<dbReference type="GO" id="GO:0006979">
    <property type="term" value="P:response to oxidative stress"/>
    <property type="evidence" value="ECO:0007669"/>
    <property type="project" value="TreeGrafter"/>
</dbReference>
<dbReference type="AlphaFoldDB" id="A0A1J4MNL1"/>
<keyword evidence="6" id="KW-0575">Peroxidase</keyword>
<dbReference type="GO" id="GO:0005829">
    <property type="term" value="C:cytosol"/>
    <property type="evidence" value="ECO:0007669"/>
    <property type="project" value="TreeGrafter"/>
</dbReference>
<dbReference type="GO" id="GO:0042744">
    <property type="term" value="P:hydrogen peroxide catabolic process"/>
    <property type="evidence" value="ECO:0007669"/>
    <property type="project" value="TreeGrafter"/>
</dbReference>
<sequence>MHTLNKFIKSSRSVNIINILPFRRYICSIIGRAAPDFTAKCVMPNNDIKEVTLSSYFDNNQVNKESLGNKKLIENKQNGKFVCLLFYPLNFTFVCPTEIISFSRASEKFEERNTQVLGISVDSEYSHLAWKNIKPSQGGIGNISFPLISDIDKTISKRYGVLFKNSISLRGIFIIDNNGIVRSTIINDLPIGRNVEEVIRLIDAIRHHQKYGEVCPEGWQIGKPAFIAQKENLNKYLQKYDQ</sequence>
<dbReference type="GO" id="GO:0033554">
    <property type="term" value="P:cellular response to stress"/>
    <property type="evidence" value="ECO:0007669"/>
    <property type="project" value="TreeGrafter"/>
</dbReference>
<dbReference type="OrthoDB" id="185659at2759"/>
<dbReference type="InterPro" id="IPR019479">
    <property type="entry name" value="Peroxiredoxin_C"/>
</dbReference>
<keyword evidence="4" id="KW-1015">Disulfide bond</keyword>
<dbReference type="CDD" id="cd03015">
    <property type="entry name" value="PRX_Typ2cys"/>
    <property type="match status" value="1"/>
</dbReference>
<dbReference type="VEuPathDB" id="CryptoDB:cand_030270"/>
<evidence type="ECO:0000256" key="5">
    <source>
        <dbReference type="ARBA" id="ARBA00023284"/>
    </source>
</evidence>
<dbReference type="PANTHER" id="PTHR10681">
    <property type="entry name" value="THIOREDOXIN PEROXIDASE"/>
    <property type="match status" value="1"/>
</dbReference>
<dbReference type="InterPro" id="IPR050217">
    <property type="entry name" value="Peroxiredoxin"/>
</dbReference>
<dbReference type="EMBL" id="LRBS01000085">
    <property type="protein sequence ID" value="OII75782.1"/>
    <property type="molecule type" value="Genomic_DNA"/>
</dbReference>
<dbReference type="SUPFAM" id="SSF52833">
    <property type="entry name" value="Thioredoxin-like"/>
    <property type="match status" value="1"/>
</dbReference>
<dbReference type="PROSITE" id="PS51352">
    <property type="entry name" value="THIOREDOXIN_2"/>
    <property type="match status" value="1"/>
</dbReference>
<evidence type="ECO:0000256" key="4">
    <source>
        <dbReference type="ARBA" id="ARBA00023157"/>
    </source>
</evidence>
<evidence type="ECO:0000256" key="7">
    <source>
        <dbReference type="PIRSR" id="PIRSR000239-1"/>
    </source>
</evidence>
<dbReference type="InterPro" id="IPR000866">
    <property type="entry name" value="AhpC/TSA"/>
</dbReference>
<keyword evidence="3 6" id="KW-0560">Oxidoreductase</keyword>
<keyword evidence="6" id="KW-0049">Antioxidant</keyword>
<evidence type="ECO:0000256" key="6">
    <source>
        <dbReference type="PIRNR" id="PIRNR000239"/>
    </source>
</evidence>
<comment type="subcellular location">
    <subcellularLocation>
        <location evidence="1">Cytoplasm</location>
    </subcellularLocation>
</comment>
<dbReference type="PANTHER" id="PTHR10681:SF164">
    <property type="entry name" value="THIOREDOXIN PEROXIDASE 1"/>
    <property type="match status" value="1"/>
</dbReference>
<dbReference type="Pfam" id="PF10417">
    <property type="entry name" value="1-cysPrx_C"/>
    <property type="match status" value="1"/>
</dbReference>
<evidence type="ECO:0000256" key="3">
    <source>
        <dbReference type="ARBA" id="ARBA00023002"/>
    </source>
</evidence>
<keyword evidence="2" id="KW-0963">Cytoplasm</keyword>
<comment type="similarity">
    <text evidence="6">Belongs to the peroxiredoxin family.</text>
</comment>
<dbReference type="InterPro" id="IPR013766">
    <property type="entry name" value="Thioredoxin_domain"/>
</dbReference>
<dbReference type="PIRSF" id="PIRSF000239">
    <property type="entry name" value="AHPC"/>
    <property type="match status" value="1"/>
</dbReference>
<dbReference type="InterPro" id="IPR024706">
    <property type="entry name" value="Peroxiredoxin_AhpC-typ"/>
</dbReference>
<dbReference type="GO" id="GO:0045454">
    <property type="term" value="P:cell redox homeostasis"/>
    <property type="evidence" value="ECO:0007669"/>
    <property type="project" value="TreeGrafter"/>
</dbReference>
<dbReference type="Proteomes" id="UP000186804">
    <property type="component" value="Unassembled WGS sequence"/>
</dbReference>
<protein>
    <submittedName>
        <fullName evidence="9">TSA family protein</fullName>
    </submittedName>
</protein>
<dbReference type="Gene3D" id="3.40.30.10">
    <property type="entry name" value="Glutaredoxin"/>
    <property type="match status" value="1"/>
</dbReference>
<reference evidence="9 10" key="1">
    <citation type="submission" date="2016-10" db="EMBL/GenBank/DDBJ databases">
        <title>Reductive evolution of mitochondrial metabolism and differential evolution of invasion-related proteins in Cryptosporidium.</title>
        <authorList>
            <person name="Liu S."/>
            <person name="Roellig D.M."/>
            <person name="Guo Y."/>
            <person name="Li N."/>
            <person name="Frace M.A."/>
            <person name="Tang K."/>
            <person name="Zhang L."/>
            <person name="Feng Y."/>
            <person name="Xiao L."/>
        </authorList>
    </citation>
    <scope>NUCLEOTIDE SEQUENCE [LARGE SCALE GENOMIC DNA]</scope>
    <source>
        <strain evidence="9">30847</strain>
    </source>
</reference>
<gene>
    <name evidence="9" type="ORF">cand_030270</name>
</gene>
<evidence type="ECO:0000256" key="2">
    <source>
        <dbReference type="ARBA" id="ARBA00022490"/>
    </source>
</evidence>
<feature type="active site" description="Cysteine sulfenic acid (-SOH) intermediate; for peroxidase activity" evidence="7">
    <location>
        <position position="95"/>
    </location>
</feature>
<evidence type="ECO:0000256" key="1">
    <source>
        <dbReference type="ARBA" id="ARBA00004496"/>
    </source>
</evidence>
<keyword evidence="5 6" id="KW-0676">Redox-active center</keyword>
<dbReference type="GeneID" id="92367211"/>
<comment type="caution">
    <text evidence="9">The sequence shown here is derived from an EMBL/GenBank/DDBJ whole genome shotgun (WGS) entry which is preliminary data.</text>
</comment>
<keyword evidence="10" id="KW-1185">Reference proteome</keyword>
<evidence type="ECO:0000313" key="10">
    <source>
        <dbReference type="Proteomes" id="UP000186804"/>
    </source>
</evidence>
<evidence type="ECO:0000313" key="9">
    <source>
        <dbReference type="EMBL" id="OII75782.1"/>
    </source>
</evidence>
<comment type="function">
    <text evidence="6">Thiol-specific peroxidase that catalyzes the reduction of hydrogen peroxide and organic hydroperoxides to water and alcohols, respectively.</text>
</comment>
<dbReference type="InterPro" id="IPR036249">
    <property type="entry name" value="Thioredoxin-like_sf"/>
</dbReference>